<dbReference type="GO" id="GO:0003700">
    <property type="term" value="F:DNA-binding transcription factor activity"/>
    <property type="evidence" value="ECO:0007669"/>
    <property type="project" value="TreeGrafter"/>
</dbReference>
<dbReference type="Pfam" id="PF00356">
    <property type="entry name" value="LacI"/>
    <property type="match status" value="1"/>
</dbReference>
<evidence type="ECO:0000256" key="3">
    <source>
        <dbReference type="ARBA" id="ARBA00023125"/>
    </source>
</evidence>
<protein>
    <submittedName>
        <fullName evidence="6">LacI family transcriptional regulator</fullName>
    </submittedName>
</protein>
<keyword evidence="4" id="KW-0804">Transcription</keyword>
<dbReference type="SUPFAM" id="SSF47413">
    <property type="entry name" value="lambda repressor-like DNA-binding domains"/>
    <property type="match status" value="1"/>
</dbReference>
<feature type="domain" description="HTH lacI-type" evidence="5">
    <location>
        <begin position="7"/>
        <end position="61"/>
    </location>
</feature>
<dbReference type="CDD" id="cd06267">
    <property type="entry name" value="PBP1_LacI_sugar_binding-like"/>
    <property type="match status" value="1"/>
</dbReference>
<dbReference type="InterPro" id="IPR001761">
    <property type="entry name" value="Peripla_BP/Lac1_sug-bd_dom"/>
</dbReference>
<evidence type="ECO:0000259" key="5">
    <source>
        <dbReference type="PROSITE" id="PS50932"/>
    </source>
</evidence>
<sequence>MARRLFTTMKDVARAAEVSISTVSHVVGKTRFVKRATRQKVLKAMADLKYQPDMVAQSLRRKTTHTIGLIFCDLVNPIFAEIVKRIEKRLIGKGYSSILTDTDYNIDKEKEMVTLLCAKRVDGFIIVPAGGDDKHIESLIEQGMPVVLIDHKMDKLRTDTVLLKHEKGIEQLTEHLIRLGHKRIGIITGPLNCFTGKERLAGYLEALKQHGLVKNDELVKVGDYKEQSGHSLTLELLSLSSPPTAILACNNLMGLGAMNALHDKGIRIPDEMGLVIFGDLPWFRYTDPPLTVTAYRTSDIGEMAGQLLLERIRRRRKKPRQVVLDVELIQRGSAGEYKKGKSGKVIRDTLSP</sequence>
<dbReference type="InterPro" id="IPR028082">
    <property type="entry name" value="Peripla_BP_I"/>
</dbReference>
<dbReference type="PROSITE" id="PS00356">
    <property type="entry name" value="HTH_LACI_1"/>
    <property type="match status" value="1"/>
</dbReference>
<dbReference type="SMART" id="SM00354">
    <property type="entry name" value="HTH_LACI"/>
    <property type="match status" value="1"/>
</dbReference>
<dbReference type="GO" id="GO:0000976">
    <property type="term" value="F:transcription cis-regulatory region binding"/>
    <property type="evidence" value="ECO:0007669"/>
    <property type="project" value="TreeGrafter"/>
</dbReference>
<comment type="caution">
    <text evidence="6">The sequence shown here is derived from an EMBL/GenBank/DDBJ whole genome shotgun (WGS) entry which is preliminary data.</text>
</comment>
<proteinExistence type="predicted"/>
<evidence type="ECO:0000256" key="1">
    <source>
        <dbReference type="ARBA" id="ARBA00022491"/>
    </source>
</evidence>
<reference evidence="6 7" key="1">
    <citation type="submission" date="2019-03" db="EMBL/GenBank/DDBJ databases">
        <title>Metabolic potential of uncultured bacteria and archaea associated with petroleum seepage in deep-sea sediments.</title>
        <authorList>
            <person name="Dong X."/>
            <person name="Hubert C."/>
        </authorList>
    </citation>
    <scope>NUCLEOTIDE SEQUENCE [LARGE SCALE GENOMIC DNA]</scope>
    <source>
        <strain evidence="6">E29_bin52</strain>
    </source>
</reference>
<evidence type="ECO:0000313" key="7">
    <source>
        <dbReference type="Proteomes" id="UP000319130"/>
    </source>
</evidence>
<dbReference type="InterPro" id="IPR010982">
    <property type="entry name" value="Lambda_DNA-bd_dom_sf"/>
</dbReference>
<dbReference type="PANTHER" id="PTHR30146">
    <property type="entry name" value="LACI-RELATED TRANSCRIPTIONAL REPRESSOR"/>
    <property type="match status" value="1"/>
</dbReference>
<evidence type="ECO:0000256" key="2">
    <source>
        <dbReference type="ARBA" id="ARBA00023015"/>
    </source>
</evidence>
<dbReference type="CDD" id="cd01392">
    <property type="entry name" value="HTH_LacI"/>
    <property type="match status" value="1"/>
</dbReference>
<accession>A0A523WCL3</accession>
<evidence type="ECO:0000313" key="6">
    <source>
        <dbReference type="EMBL" id="TET64765.1"/>
    </source>
</evidence>
<dbReference type="PANTHER" id="PTHR30146:SF148">
    <property type="entry name" value="HTH-TYPE TRANSCRIPTIONAL REPRESSOR PURR-RELATED"/>
    <property type="match status" value="1"/>
</dbReference>
<evidence type="ECO:0000256" key="4">
    <source>
        <dbReference type="ARBA" id="ARBA00023163"/>
    </source>
</evidence>
<dbReference type="Pfam" id="PF00532">
    <property type="entry name" value="Peripla_BP_1"/>
    <property type="match status" value="1"/>
</dbReference>
<name>A0A523WCL3_UNCAE</name>
<gene>
    <name evidence="6" type="ORF">E3J48_00615</name>
</gene>
<organism evidence="6 7">
    <name type="scientific">Aerophobetes bacterium</name>
    <dbReference type="NCBI Taxonomy" id="2030807"/>
    <lineage>
        <taxon>Bacteria</taxon>
        <taxon>Candidatus Aerophobota</taxon>
    </lineage>
</organism>
<keyword evidence="2" id="KW-0805">Transcription regulation</keyword>
<dbReference type="SUPFAM" id="SSF53822">
    <property type="entry name" value="Periplasmic binding protein-like I"/>
    <property type="match status" value="1"/>
</dbReference>
<dbReference type="PROSITE" id="PS50932">
    <property type="entry name" value="HTH_LACI_2"/>
    <property type="match status" value="1"/>
</dbReference>
<dbReference type="Gene3D" id="1.10.260.40">
    <property type="entry name" value="lambda repressor-like DNA-binding domains"/>
    <property type="match status" value="1"/>
</dbReference>
<dbReference type="InterPro" id="IPR000843">
    <property type="entry name" value="HTH_LacI"/>
</dbReference>
<dbReference type="Gene3D" id="3.40.50.2300">
    <property type="match status" value="2"/>
</dbReference>
<keyword evidence="3" id="KW-0238">DNA-binding</keyword>
<dbReference type="EMBL" id="SOIZ01000030">
    <property type="protein sequence ID" value="TET64765.1"/>
    <property type="molecule type" value="Genomic_DNA"/>
</dbReference>
<dbReference type="AlphaFoldDB" id="A0A523WCL3"/>
<dbReference type="Proteomes" id="UP000319130">
    <property type="component" value="Unassembled WGS sequence"/>
</dbReference>
<keyword evidence="1" id="KW-0678">Repressor</keyword>